<name>A0AAU7LVL8_9BURK</name>
<reference evidence="2" key="1">
    <citation type="submission" date="2024-05" db="EMBL/GenBank/DDBJ databases">
        <authorList>
            <person name="Bunk B."/>
            <person name="Swiderski J."/>
            <person name="Sproer C."/>
            <person name="Thiel V."/>
        </authorList>
    </citation>
    <scope>NUCLEOTIDE SEQUENCE</scope>
    <source>
        <strain evidence="2">DSM 17735</strain>
    </source>
</reference>
<evidence type="ECO:0000256" key="1">
    <source>
        <dbReference type="SAM" id="MobiDB-lite"/>
    </source>
</evidence>
<dbReference type="RefSeq" id="WP_349281002.1">
    <property type="nucleotide sequence ID" value="NZ_CBCSCU010000023.1"/>
</dbReference>
<dbReference type="EMBL" id="CP157675">
    <property type="protein sequence ID" value="XBP71641.1"/>
    <property type="molecule type" value="Genomic_DNA"/>
</dbReference>
<feature type="region of interest" description="Disordered" evidence="1">
    <location>
        <begin position="69"/>
        <end position="100"/>
    </location>
</feature>
<protein>
    <submittedName>
        <fullName evidence="2">Uncharacterized protein</fullName>
    </submittedName>
</protein>
<sequence length="134" mass="14761">MFGVTSENVRCDPFSEVTPVWTTGWWESHKWLIDELGLPVGAEALRLRAKAEGWEKGAVMLGKANPKLAPKPKLGKVESKLGKAPKPKLAQAAPSLDDGGFELLHEPAALSKVEHEEYAPLEPREERFEYSGPT</sequence>
<accession>A0AAU7LVL8</accession>
<feature type="compositionally biased region" description="Low complexity" evidence="1">
    <location>
        <begin position="82"/>
        <end position="96"/>
    </location>
</feature>
<gene>
    <name evidence="2" type="ORF">ABLV49_07555</name>
</gene>
<organism evidence="2">
    <name type="scientific">Polaromonas hydrogenivorans</name>
    <dbReference type="NCBI Taxonomy" id="335476"/>
    <lineage>
        <taxon>Bacteria</taxon>
        <taxon>Pseudomonadati</taxon>
        <taxon>Pseudomonadota</taxon>
        <taxon>Betaproteobacteria</taxon>
        <taxon>Burkholderiales</taxon>
        <taxon>Comamonadaceae</taxon>
        <taxon>Polaromonas</taxon>
    </lineage>
</organism>
<proteinExistence type="predicted"/>
<dbReference type="AlphaFoldDB" id="A0AAU7LVL8"/>
<evidence type="ECO:0000313" key="2">
    <source>
        <dbReference type="EMBL" id="XBP71641.1"/>
    </source>
</evidence>
<feature type="region of interest" description="Disordered" evidence="1">
    <location>
        <begin position="114"/>
        <end position="134"/>
    </location>
</feature>